<comment type="cofactor">
    <cofactor evidence="1">
        <name>Mg(2+)</name>
        <dbReference type="ChEBI" id="CHEBI:18420"/>
    </cofactor>
</comment>
<dbReference type="SUPFAM" id="SSF55811">
    <property type="entry name" value="Nudix"/>
    <property type="match status" value="1"/>
</dbReference>
<dbReference type="GO" id="GO:1901907">
    <property type="term" value="P:diadenosine pentaphosphate catabolic process"/>
    <property type="evidence" value="ECO:0007669"/>
    <property type="project" value="TreeGrafter"/>
</dbReference>
<evidence type="ECO:0000313" key="8">
    <source>
        <dbReference type="Proteomes" id="UP000027586"/>
    </source>
</evidence>
<dbReference type="GO" id="GO:0000298">
    <property type="term" value="F:endopolyphosphatase activity"/>
    <property type="evidence" value="ECO:0007669"/>
    <property type="project" value="TreeGrafter"/>
</dbReference>
<dbReference type="GO" id="GO:0005737">
    <property type="term" value="C:cytoplasm"/>
    <property type="evidence" value="ECO:0007669"/>
    <property type="project" value="TreeGrafter"/>
</dbReference>
<evidence type="ECO:0000313" key="7">
    <source>
        <dbReference type="EMBL" id="CDH54948.1"/>
    </source>
</evidence>
<evidence type="ECO:0000256" key="4">
    <source>
        <dbReference type="ARBA" id="ARBA00022842"/>
    </source>
</evidence>
<dbReference type="CDD" id="cd04666">
    <property type="entry name" value="NUDIX_DIPP2_like_Nudt4"/>
    <property type="match status" value="1"/>
</dbReference>
<dbReference type="Gene3D" id="3.90.79.10">
    <property type="entry name" value="Nucleoside Triphosphate Pyrophosphohydrolase"/>
    <property type="match status" value="1"/>
</dbReference>
<dbReference type="InterPro" id="IPR047198">
    <property type="entry name" value="DDP-like_NUDIX"/>
</dbReference>
<name>A0A068RXS5_9FUNG</name>
<dbReference type="EMBL" id="CBTN010000026">
    <property type="protein sequence ID" value="CDH54948.1"/>
    <property type="molecule type" value="Genomic_DNA"/>
</dbReference>
<dbReference type="GO" id="GO:0071543">
    <property type="term" value="P:diphosphoinositol polyphosphate metabolic process"/>
    <property type="evidence" value="ECO:0007669"/>
    <property type="project" value="TreeGrafter"/>
</dbReference>
<dbReference type="InterPro" id="IPR015797">
    <property type="entry name" value="NUDIX_hydrolase-like_dom_sf"/>
</dbReference>
<evidence type="ECO:0000256" key="5">
    <source>
        <dbReference type="SAM" id="MobiDB-lite"/>
    </source>
</evidence>
<feature type="compositionally biased region" description="Pro residues" evidence="5">
    <location>
        <begin position="211"/>
        <end position="221"/>
    </location>
</feature>
<accession>A0A068RXS5</accession>
<dbReference type="InterPro" id="IPR000086">
    <property type="entry name" value="NUDIX_hydrolase_dom"/>
</dbReference>
<keyword evidence="2" id="KW-0479">Metal-binding</keyword>
<reference evidence="7" key="1">
    <citation type="submission" date="2013-08" db="EMBL/GenBank/DDBJ databases">
        <title>Gene expansion shapes genome architecture in the human pathogen Lichtheimia corymbifera: an evolutionary genomics analysis in the ancient terrestrial Mucorales (Mucoromycotina).</title>
        <authorList>
            <person name="Schwartze V.U."/>
            <person name="Winter S."/>
            <person name="Shelest E."/>
            <person name="Marcet-Houben M."/>
            <person name="Horn F."/>
            <person name="Wehner S."/>
            <person name="Hoffmann K."/>
            <person name="Riege K."/>
            <person name="Sammeth M."/>
            <person name="Nowrousian M."/>
            <person name="Valiante V."/>
            <person name="Linde J."/>
            <person name="Jacobsen I.D."/>
            <person name="Marz M."/>
            <person name="Brakhage A.A."/>
            <person name="Gabaldon T."/>
            <person name="Bocker S."/>
            <person name="Voigt K."/>
        </authorList>
    </citation>
    <scope>NUCLEOTIDE SEQUENCE [LARGE SCALE GENOMIC DNA]</scope>
    <source>
        <strain evidence="7">FSU 9682</strain>
    </source>
</reference>
<dbReference type="STRING" id="1263082.A0A068RXS5"/>
<feature type="domain" description="Nudix hydrolase" evidence="6">
    <location>
        <begin position="31"/>
        <end position="157"/>
    </location>
</feature>
<evidence type="ECO:0000256" key="2">
    <source>
        <dbReference type="ARBA" id="ARBA00022723"/>
    </source>
</evidence>
<dbReference type="GO" id="GO:0005634">
    <property type="term" value="C:nucleus"/>
    <property type="evidence" value="ECO:0007669"/>
    <property type="project" value="TreeGrafter"/>
</dbReference>
<keyword evidence="3" id="KW-0378">Hydrolase</keyword>
<dbReference type="GO" id="GO:0034431">
    <property type="term" value="F:bis(5'-adenosyl)-hexaphosphatase activity"/>
    <property type="evidence" value="ECO:0007669"/>
    <property type="project" value="TreeGrafter"/>
</dbReference>
<dbReference type="Proteomes" id="UP000027586">
    <property type="component" value="Unassembled WGS sequence"/>
</dbReference>
<protein>
    <recommendedName>
        <fullName evidence="6">Nudix hydrolase domain-containing protein</fullName>
    </recommendedName>
</protein>
<sequence length="256" mass="28824">MSTGPIQSAEDLEYTKKARHGHGKDVVDEHNIRQVAGCLPIDPLNQRFLLVSSRKNPGAWVIPKGGWEEDETQEHAALRETWEEAGVKGKITRHIGVFAERNKKGIKAHHWIYELEISEVVKKFPEKKKRERRWFTFDEALIATKSAYLHDALRLSSLNPAVHRNTDNGNGQYPQQQQQQQPQQLQQPITTTPRPSQDPQETITPQQQTTAPPPQSQPPPQQSQENVSALLPSPPSEGKKGFGAQLKSLLNPKKLG</sequence>
<dbReference type="VEuPathDB" id="FungiDB:LCOR_06153.1"/>
<feature type="region of interest" description="Disordered" evidence="5">
    <location>
        <begin position="161"/>
        <end position="256"/>
    </location>
</feature>
<dbReference type="GO" id="GO:1901911">
    <property type="term" value="P:adenosine 5'-(hexahydrogen pentaphosphate) catabolic process"/>
    <property type="evidence" value="ECO:0007669"/>
    <property type="project" value="TreeGrafter"/>
</dbReference>
<feature type="compositionally biased region" description="Low complexity" evidence="5">
    <location>
        <begin position="197"/>
        <end position="210"/>
    </location>
</feature>
<feature type="compositionally biased region" description="Low complexity" evidence="5">
    <location>
        <begin position="172"/>
        <end position="188"/>
    </location>
</feature>
<dbReference type="GO" id="GO:0008486">
    <property type="term" value="F:diphosphoinositol-polyphosphate diphosphatase activity"/>
    <property type="evidence" value="ECO:0007669"/>
    <property type="project" value="TreeGrafter"/>
</dbReference>
<dbReference type="AlphaFoldDB" id="A0A068RXS5"/>
<proteinExistence type="predicted"/>
<dbReference type="OrthoDB" id="2011998at2759"/>
<gene>
    <name evidence="7" type="ORF">LCOR_06153.1</name>
</gene>
<dbReference type="GO" id="GO:1901909">
    <property type="term" value="P:diadenosine hexaphosphate catabolic process"/>
    <property type="evidence" value="ECO:0007669"/>
    <property type="project" value="TreeGrafter"/>
</dbReference>
<dbReference type="PROSITE" id="PS51462">
    <property type="entry name" value="NUDIX"/>
    <property type="match status" value="1"/>
</dbReference>
<dbReference type="Pfam" id="PF00293">
    <property type="entry name" value="NUDIX"/>
    <property type="match status" value="1"/>
</dbReference>
<dbReference type="GO" id="GO:0046872">
    <property type="term" value="F:metal ion binding"/>
    <property type="evidence" value="ECO:0007669"/>
    <property type="project" value="UniProtKB-KW"/>
</dbReference>
<evidence type="ECO:0000256" key="1">
    <source>
        <dbReference type="ARBA" id="ARBA00001946"/>
    </source>
</evidence>
<evidence type="ECO:0000256" key="3">
    <source>
        <dbReference type="ARBA" id="ARBA00022801"/>
    </source>
</evidence>
<keyword evidence="8" id="KW-1185">Reference proteome</keyword>
<dbReference type="PANTHER" id="PTHR12629:SF0">
    <property type="entry name" value="DIPHOSPHOINOSITOL-POLYPHOSPHATE DIPHOSPHATASE"/>
    <property type="match status" value="1"/>
</dbReference>
<comment type="caution">
    <text evidence="7">The sequence shown here is derived from an EMBL/GenBank/DDBJ whole genome shotgun (WGS) entry which is preliminary data.</text>
</comment>
<organism evidence="7 8">
    <name type="scientific">Lichtheimia corymbifera JMRC:FSU:9682</name>
    <dbReference type="NCBI Taxonomy" id="1263082"/>
    <lineage>
        <taxon>Eukaryota</taxon>
        <taxon>Fungi</taxon>
        <taxon>Fungi incertae sedis</taxon>
        <taxon>Mucoromycota</taxon>
        <taxon>Mucoromycotina</taxon>
        <taxon>Mucoromycetes</taxon>
        <taxon>Mucorales</taxon>
        <taxon>Lichtheimiaceae</taxon>
        <taxon>Lichtheimia</taxon>
    </lineage>
</organism>
<keyword evidence="4" id="KW-0460">Magnesium</keyword>
<dbReference type="PROSITE" id="PS00893">
    <property type="entry name" value="NUDIX_BOX"/>
    <property type="match status" value="1"/>
</dbReference>
<dbReference type="GO" id="GO:0034432">
    <property type="term" value="F:bis(5'-adenosyl)-pentaphosphatase activity"/>
    <property type="evidence" value="ECO:0007669"/>
    <property type="project" value="TreeGrafter"/>
</dbReference>
<dbReference type="InterPro" id="IPR020084">
    <property type="entry name" value="NUDIX_hydrolase_CS"/>
</dbReference>
<evidence type="ECO:0000259" key="6">
    <source>
        <dbReference type="PROSITE" id="PS51462"/>
    </source>
</evidence>
<dbReference type="PANTHER" id="PTHR12629">
    <property type="entry name" value="DIPHOSPHOINOSITOL POLYPHOSPHATE PHOSPHOHYDROLASE"/>
    <property type="match status" value="1"/>
</dbReference>